<name>F4QA32_CACFS</name>
<dbReference type="Proteomes" id="UP000007797">
    <property type="component" value="Unassembled WGS sequence"/>
</dbReference>
<gene>
    <name evidence="3" type="ORF">DFA_10393</name>
</gene>
<feature type="transmembrane region" description="Helical" evidence="2">
    <location>
        <begin position="152"/>
        <end position="172"/>
    </location>
</feature>
<feature type="transmembrane region" description="Helical" evidence="2">
    <location>
        <begin position="242"/>
        <end position="262"/>
    </location>
</feature>
<dbReference type="OrthoDB" id="20468at2759"/>
<keyword evidence="4" id="KW-1185">Reference proteome</keyword>
<organism evidence="3 4">
    <name type="scientific">Cavenderia fasciculata</name>
    <name type="common">Slime mold</name>
    <name type="synonym">Dictyostelium fasciculatum</name>
    <dbReference type="NCBI Taxonomy" id="261658"/>
    <lineage>
        <taxon>Eukaryota</taxon>
        <taxon>Amoebozoa</taxon>
        <taxon>Evosea</taxon>
        <taxon>Eumycetozoa</taxon>
        <taxon>Dictyostelia</taxon>
        <taxon>Acytosteliales</taxon>
        <taxon>Cavenderiaceae</taxon>
        <taxon>Cavenderia</taxon>
    </lineage>
</organism>
<evidence type="ECO:0000313" key="3">
    <source>
        <dbReference type="EMBL" id="EGG15551.1"/>
    </source>
</evidence>
<dbReference type="KEGG" id="dfa:DFA_10393"/>
<dbReference type="EMBL" id="GL883026">
    <property type="protein sequence ID" value="EGG15551.1"/>
    <property type="molecule type" value="Genomic_DNA"/>
</dbReference>
<accession>F4QA32</accession>
<evidence type="ECO:0000313" key="4">
    <source>
        <dbReference type="Proteomes" id="UP000007797"/>
    </source>
</evidence>
<dbReference type="RefSeq" id="XP_004354293.1">
    <property type="nucleotide sequence ID" value="XM_004354241.1"/>
</dbReference>
<keyword evidence="2 3" id="KW-0812">Transmembrane</keyword>
<feature type="transmembrane region" description="Helical" evidence="2">
    <location>
        <begin position="203"/>
        <end position="222"/>
    </location>
</feature>
<evidence type="ECO:0000256" key="1">
    <source>
        <dbReference type="SAM" id="MobiDB-lite"/>
    </source>
</evidence>
<keyword evidence="2" id="KW-0472">Membrane</keyword>
<feature type="compositionally biased region" description="Low complexity" evidence="1">
    <location>
        <begin position="64"/>
        <end position="75"/>
    </location>
</feature>
<feature type="region of interest" description="Disordered" evidence="1">
    <location>
        <begin position="1"/>
        <end position="84"/>
    </location>
</feature>
<evidence type="ECO:0000256" key="2">
    <source>
        <dbReference type="SAM" id="Phobius"/>
    </source>
</evidence>
<keyword evidence="2" id="KW-1133">Transmembrane helix</keyword>
<protein>
    <submittedName>
        <fullName evidence="3">Transmembrane protein</fullName>
    </submittedName>
</protein>
<proteinExistence type="predicted"/>
<feature type="transmembrane region" description="Helical" evidence="2">
    <location>
        <begin position="283"/>
        <end position="301"/>
    </location>
</feature>
<reference evidence="4" key="1">
    <citation type="journal article" date="2011" name="Genome Res.">
        <title>Phylogeny-wide analysis of social amoeba genomes highlights ancient origins for complex intercellular communication.</title>
        <authorList>
            <person name="Heidel A.J."/>
            <person name="Lawal H.M."/>
            <person name="Felder M."/>
            <person name="Schilde C."/>
            <person name="Helps N.R."/>
            <person name="Tunggal B."/>
            <person name="Rivero F."/>
            <person name="John U."/>
            <person name="Schleicher M."/>
            <person name="Eichinger L."/>
            <person name="Platzer M."/>
            <person name="Noegel A.A."/>
            <person name="Schaap P."/>
            <person name="Gloeckner G."/>
        </authorList>
    </citation>
    <scope>NUCLEOTIDE SEQUENCE [LARGE SCALE GENOMIC DNA]</scope>
    <source>
        <strain evidence="4">SH3</strain>
    </source>
</reference>
<dbReference type="OMA" id="WAHICIN"/>
<sequence length="340" mass="38635">MSTDNKLTEERDKEERRRQARKNRIQGNAGSRLGYIAEQHNDPNKPAPKPIIHHDDDDENAVDSLTGSLSSSTQQPHQLPTTSPFANIGERRRFVKEPFSITTFRWFGVFLFSTLLASNNLSLCSNILSIEHPLFVKFGIQLTNNPTLKEFIYVYFPLALVWVIWEFVFCTAKPQRQQGSTATTATAVKPATSNFLPNLKSDGLLIVFFYAVMVDLILRYHHLLPDSFKQPELLSGIAEQQPLVDILYYPLILAVIGKIVLAQLPKQFPIINMNEMFQTAYQGLGQFTIIILSLLLFVEWWTCTACPCQGYGILYLMSNKRGLLVWTHACLNLVSRLLNL</sequence>
<feature type="compositionally biased region" description="Basic and acidic residues" evidence="1">
    <location>
        <begin position="1"/>
        <end position="17"/>
    </location>
</feature>
<dbReference type="AlphaFoldDB" id="F4QA32"/>
<dbReference type="GeneID" id="14867784"/>